<organism evidence="6 7">
    <name type="scientific">Corynebacterium meitnerae</name>
    <dbReference type="NCBI Taxonomy" id="2913498"/>
    <lineage>
        <taxon>Bacteria</taxon>
        <taxon>Bacillati</taxon>
        <taxon>Actinomycetota</taxon>
        <taxon>Actinomycetes</taxon>
        <taxon>Mycobacteriales</taxon>
        <taxon>Corynebacteriaceae</taxon>
        <taxon>Corynebacterium</taxon>
    </lineage>
</organism>
<dbReference type="InterPro" id="IPR027417">
    <property type="entry name" value="P-loop_NTPase"/>
</dbReference>
<accession>A0A9X3LUU4</accession>
<dbReference type="SUPFAM" id="SSF52540">
    <property type="entry name" value="P-loop containing nucleoside triphosphate hydrolases"/>
    <property type="match status" value="1"/>
</dbReference>
<dbReference type="InterPro" id="IPR041679">
    <property type="entry name" value="DNA2/NAM7-like_C"/>
</dbReference>
<protein>
    <submittedName>
        <fullName evidence="6">AAA domain-containing protein</fullName>
    </submittedName>
</protein>
<reference evidence="6" key="1">
    <citation type="submission" date="2022-02" db="EMBL/GenBank/DDBJ databases">
        <title>Corynebacterium sp. from urogenital microbiome.</title>
        <authorList>
            <person name="Cappelli E.A."/>
            <person name="Ribeiro T.G."/>
            <person name="Peixe L."/>
        </authorList>
    </citation>
    <scope>NUCLEOTIDE SEQUENCE</scope>
    <source>
        <strain evidence="6">C8Ua_172</strain>
    </source>
</reference>
<dbReference type="Pfam" id="PF18741">
    <property type="entry name" value="MTES_1575"/>
    <property type="match status" value="1"/>
</dbReference>
<dbReference type="CDD" id="cd18808">
    <property type="entry name" value="SF1_C_Upf1"/>
    <property type="match status" value="1"/>
</dbReference>
<dbReference type="Gene3D" id="3.40.50.300">
    <property type="entry name" value="P-loop containing nucleotide triphosphate hydrolases"/>
    <property type="match status" value="3"/>
</dbReference>
<feature type="compositionally biased region" description="Basic and acidic residues" evidence="2">
    <location>
        <begin position="1483"/>
        <end position="1495"/>
    </location>
</feature>
<dbReference type="InterPro" id="IPR049468">
    <property type="entry name" value="Restrct_endonuc-II-like_dom"/>
</dbReference>
<evidence type="ECO:0000313" key="7">
    <source>
        <dbReference type="Proteomes" id="UP001146468"/>
    </source>
</evidence>
<evidence type="ECO:0000256" key="1">
    <source>
        <dbReference type="SAM" id="Coils"/>
    </source>
</evidence>
<dbReference type="InterPro" id="IPR041677">
    <property type="entry name" value="DNA2/NAM7_AAA_11"/>
</dbReference>
<feature type="coiled-coil region" evidence="1">
    <location>
        <begin position="445"/>
        <end position="472"/>
    </location>
</feature>
<name>A0A9X3LUU4_9CORY</name>
<dbReference type="SUPFAM" id="SSF52980">
    <property type="entry name" value="Restriction endonuclease-like"/>
    <property type="match status" value="1"/>
</dbReference>
<dbReference type="RefSeq" id="WP_269966059.1">
    <property type="nucleotide sequence ID" value="NZ_JAKMUS010000016.1"/>
</dbReference>
<evidence type="ECO:0000259" key="3">
    <source>
        <dbReference type="Pfam" id="PF13086"/>
    </source>
</evidence>
<feature type="domain" description="DNA2/NAM7 helicase helicase" evidence="3">
    <location>
        <begin position="345"/>
        <end position="466"/>
    </location>
</feature>
<dbReference type="InterPro" id="IPR045055">
    <property type="entry name" value="DNA2/NAM7-like"/>
</dbReference>
<dbReference type="Pfam" id="PF13086">
    <property type="entry name" value="AAA_11"/>
    <property type="match status" value="1"/>
</dbReference>
<keyword evidence="1" id="KW-0175">Coiled coil</keyword>
<evidence type="ECO:0000259" key="5">
    <source>
        <dbReference type="Pfam" id="PF18741"/>
    </source>
</evidence>
<dbReference type="PANTHER" id="PTHR10887:SF495">
    <property type="entry name" value="HELICASE SENATAXIN ISOFORM X1-RELATED"/>
    <property type="match status" value="1"/>
</dbReference>
<proteinExistence type="predicted"/>
<feature type="region of interest" description="Disordered" evidence="2">
    <location>
        <begin position="1483"/>
        <end position="1538"/>
    </location>
</feature>
<evidence type="ECO:0000259" key="4">
    <source>
        <dbReference type="Pfam" id="PF13087"/>
    </source>
</evidence>
<dbReference type="GO" id="GO:0004386">
    <property type="term" value="F:helicase activity"/>
    <property type="evidence" value="ECO:0007669"/>
    <property type="project" value="InterPro"/>
</dbReference>
<dbReference type="Pfam" id="PF13087">
    <property type="entry name" value="AAA_12"/>
    <property type="match status" value="1"/>
</dbReference>
<gene>
    <name evidence="6" type="ORF">L8U60_09120</name>
</gene>
<dbReference type="Gene3D" id="3.40.960.10">
    <property type="entry name" value="VSR Endonuclease"/>
    <property type="match status" value="1"/>
</dbReference>
<dbReference type="InterPro" id="IPR011335">
    <property type="entry name" value="Restrct_endonuc-II-like"/>
</dbReference>
<dbReference type="EMBL" id="JAKMUS010000016">
    <property type="protein sequence ID" value="MCZ9294642.1"/>
    <property type="molecule type" value="Genomic_DNA"/>
</dbReference>
<keyword evidence="7" id="KW-1185">Reference proteome</keyword>
<evidence type="ECO:0000313" key="6">
    <source>
        <dbReference type="EMBL" id="MCZ9294642.1"/>
    </source>
</evidence>
<dbReference type="PANTHER" id="PTHR10887">
    <property type="entry name" value="DNA2/NAM7 HELICASE FAMILY"/>
    <property type="match status" value="1"/>
</dbReference>
<sequence length="1702" mass="190942">MADLQAQKEKPTRQISEYNRTGKWITLQSVKEVSDSTPLDVRFSHNLAHGLGGDDEDADTAANGALLEIKRPVVVPPPAVPDILESILGGVTDDPARRPVLGEVDSEGAPLSAEARVKGEAWLKKWDEWAIAARAHDLYQTLFDMQVKALQQADEFELVLGLGWLSWDLGPNETVDRPIFSLAVDIEMDKTTGAISISESGEPLKAELEALSADKMDDGRFIEELKDFLADFEGDPTDVEEFGELGVFTANTLTTQAQYEGKTTRLSSSGQPVLTWAPTLVLRPRQRVGLSSTFRSISQQIEEDGSVPAGLRPLVDTGYAAEATPSREPGALLSVDNEVFSPLPLNEKQLRVVSHVDSNAHTIVQGPPGTGKTHMAAALLSHLLAQGKRVLVTAEKERALYELRDKLPSEVRELAVSVIGSSSQEMADLRTAIETIQRKSSSFDQEESDRKIRNIEDNLRGLKERRTRILREWTAHLEAEQRPANLEGYSLPLPQLVQAVESDHEKFEWIEELGIVDHQRQFPLDQQQISTLLGGLNDVDLKAVPSYNKADTVNPRDLASVEEFSLALRQLNKAQEEQAELVDKIPQDILSTWDKLEKAGKARLEVTLDGLGDSLQELESFDAPWVETVGLKSSGREIEQWRVARETLLQKLEELQPPLDEIKDIQRFTVEGNIDSFIPMAQNLKTYLASGKALTVKADGTVKVPVFGGSTVKATLPFLNGVRVNGMPPTTAELVSKFLAYVSVFWELQSIQKSWPFIQIDETAPAGDLAFLKSDLAQFGRYLELLKELDSKLAAVGQQGFDPAPEKCAQLIEYAPLLRSVDSAKLALKSADTNYKKTCRTHLLGEAKAEKHPWMAELDAAIEKRSIEKYRNALERGFSYHSVGLKRRELDTLINELSAWSSKLASLILDDRSSDQWRPRLSQAEDARRWLAARAYVKKHAGVSRDDETSELTQIDDRIHSEVSSLAAERAWSSAVGAERIDGAMRATMQAYAQAVRRLGKGTGKHAEQHRRDVRRHLDRAREAVPVWIMPIYKVVEQFALEQNMFDVIVVDEASQAGIESVFLQFLAPKIVVVGDDRQVSPDGAGVKRDKLRKIARQYLYDFENIDAWVDPERSLFDDANMRYGGRIALDEHRRCVPEIIEFSNELVYRPSNIELKPVREVQKERLAPFRVTRTPNAFGEGKKTVNRAEADTLIARLLEVFEKPEYDGKSIGVISLLSTSDQADYIQKRLLTALPPQVWEERSLKVGAPADFQGAERDVVFLSMVSPVAQGARPSSLTGLKYEQRYNVAVSRAKDQVWLFHSIGVEDLHNQEDVRYKLLEYAYRVAETSPESRTSQVVSSDIRTEPFDSLFEQRVYNELVIRGYYVVPQFDAYGRRIDLVVQGDAGRLAVECDGDYWHSEEYALADQARQRELERLGWTFVRIFESDFYLDKNGEIQRVVDRLDELGIKPGYVDGVDLVTTDNVEVVDSVFGLADRIEDLSRGNDIEESEHSSVEEESPLSDESFNGGDYEGVDEHIDDPEPVQREEESTAPVEAKKTRKKSLEKYEAFEGWTESVKTAGKYEIDDGLRQIITVEGPIPEQLLFQRYVKAGGDSRVGDYARDVLTAGVARLITRGDIVKASEGGRIYRLPSQPDIRPRTRGPRTFDDITPAEWNVHLLNTEKTNPRAVGEELYKKTIQRIGFQRLTARMQNALEDIHWGRL</sequence>
<feature type="domain" description="DNA2/NAM7 helicase-like C-terminal" evidence="4">
    <location>
        <begin position="1113"/>
        <end position="1300"/>
    </location>
</feature>
<feature type="domain" description="Restriction endonuclease type II-like" evidence="5">
    <location>
        <begin position="1352"/>
        <end position="1444"/>
    </location>
</feature>
<evidence type="ECO:0000256" key="2">
    <source>
        <dbReference type="SAM" id="MobiDB-lite"/>
    </source>
</evidence>
<comment type="caution">
    <text evidence="6">The sequence shown here is derived from an EMBL/GenBank/DDBJ whole genome shotgun (WGS) entry which is preliminary data.</text>
</comment>
<dbReference type="Proteomes" id="UP001146468">
    <property type="component" value="Unassembled WGS sequence"/>
</dbReference>
<dbReference type="InterPro" id="IPR047187">
    <property type="entry name" value="SF1_C_Upf1"/>
</dbReference>